<organism evidence="2 3">
    <name type="scientific">Vitis vinifera</name>
    <name type="common">Grape</name>
    <dbReference type="NCBI Taxonomy" id="29760"/>
    <lineage>
        <taxon>Eukaryota</taxon>
        <taxon>Viridiplantae</taxon>
        <taxon>Streptophyta</taxon>
        <taxon>Embryophyta</taxon>
        <taxon>Tracheophyta</taxon>
        <taxon>Spermatophyta</taxon>
        <taxon>Magnoliopsida</taxon>
        <taxon>eudicotyledons</taxon>
        <taxon>Gunneridae</taxon>
        <taxon>Pentapetalae</taxon>
        <taxon>rosids</taxon>
        <taxon>Vitales</taxon>
        <taxon>Vitaceae</taxon>
        <taxon>Viteae</taxon>
        <taxon>Vitis</taxon>
    </lineage>
</organism>
<protein>
    <recommendedName>
        <fullName evidence="4">Retrovirus-related Pol polyprotein from transposon TNT 1-94</fullName>
    </recommendedName>
</protein>
<evidence type="ECO:0000313" key="2">
    <source>
        <dbReference type="EMBL" id="RVW25858.1"/>
    </source>
</evidence>
<evidence type="ECO:0000256" key="1">
    <source>
        <dbReference type="SAM" id="MobiDB-lite"/>
    </source>
</evidence>
<accession>A0A438CRP6</accession>
<comment type="caution">
    <text evidence="2">The sequence shown here is derived from an EMBL/GenBank/DDBJ whole genome shotgun (WGS) entry which is preliminary data.</text>
</comment>
<dbReference type="EMBL" id="QGNW01002056">
    <property type="protein sequence ID" value="RVW25858.1"/>
    <property type="molecule type" value="Genomic_DNA"/>
</dbReference>
<dbReference type="Proteomes" id="UP000288805">
    <property type="component" value="Unassembled WGS sequence"/>
</dbReference>
<reference evidence="2 3" key="1">
    <citation type="journal article" date="2018" name="PLoS Genet.">
        <title>Population sequencing reveals clonal diversity and ancestral inbreeding in the grapevine cultivar Chardonnay.</title>
        <authorList>
            <person name="Roach M.J."/>
            <person name="Johnson D.L."/>
            <person name="Bohlmann J."/>
            <person name="van Vuuren H.J."/>
            <person name="Jones S.J."/>
            <person name="Pretorius I.S."/>
            <person name="Schmidt S.A."/>
            <person name="Borneman A.R."/>
        </authorList>
    </citation>
    <scope>NUCLEOTIDE SEQUENCE [LARGE SCALE GENOMIC DNA]</scope>
    <source>
        <strain evidence="3">cv. Chardonnay</strain>
        <tissue evidence="2">Leaf</tissue>
    </source>
</reference>
<evidence type="ECO:0000313" key="3">
    <source>
        <dbReference type="Proteomes" id="UP000288805"/>
    </source>
</evidence>
<evidence type="ECO:0008006" key="4">
    <source>
        <dbReference type="Google" id="ProtNLM"/>
    </source>
</evidence>
<name>A0A438CRP6_VITVI</name>
<proteinExistence type="predicted"/>
<sequence>MAYDNFVELAIPCFDGYYDRWRMLMENFLRSKKCWQVVSIGIKEPVAGVMWIHGEKMIDIMIIENILRSITPKLNNVVCLIEESKDLNELSIDELQGTFLVHENFFVNQVKEKQALKVLADNNTSISNRSVDQGRGSGSGKGGRGNRDEGRQYHNYKNDNDPSIFQGKGKGRDQGFDKFKVECYRCHKWFYCEGYEKRLTLR</sequence>
<feature type="region of interest" description="Disordered" evidence="1">
    <location>
        <begin position="127"/>
        <end position="169"/>
    </location>
</feature>
<gene>
    <name evidence="2" type="ORF">CK203_106407</name>
</gene>
<dbReference type="AlphaFoldDB" id="A0A438CRP6"/>
<feature type="compositionally biased region" description="Basic and acidic residues" evidence="1">
    <location>
        <begin position="145"/>
        <end position="160"/>
    </location>
</feature>